<dbReference type="Proteomes" id="UP000027135">
    <property type="component" value="Unassembled WGS sequence"/>
</dbReference>
<dbReference type="EMBL" id="KK853136">
    <property type="protein sequence ID" value="KDR10814.1"/>
    <property type="molecule type" value="Genomic_DNA"/>
</dbReference>
<sequence>MISVKLVPVICVLMMAASASEEEDMLGLRHKDVFKRATPQGI</sequence>
<name>A0A067QQC5_ZOONE</name>
<gene>
    <name evidence="2" type="ORF">L798_14907</name>
</gene>
<evidence type="ECO:0000313" key="2">
    <source>
        <dbReference type="EMBL" id="KDR10814.1"/>
    </source>
</evidence>
<evidence type="ECO:0000256" key="1">
    <source>
        <dbReference type="SAM" id="SignalP"/>
    </source>
</evidence>
<evidence type="ECO:0000313" key="3">
    <source>
        <dbReference type="Proteomes" id="UP000027135"/>
    </source>
</evidence>
<keyword evidence="1" id="KW-0732">Signal</keyword>
<protein>
    <submittedName>
        <fullName evidence="2">Uncharacterized protein</fullName>
    </submittedName>
</protein>
<accession>A0A067QQC5</accession>
<feature type="chain" id="PRO_5001648153" evidence="1">
    <location>
        <begin position="20"/>
        <end position="42"/>
    </location>
</feature>
<feature type="signal peptide" evidence="1">
    <location>
        <begin position="1"/>
        <end position="19"/>
    </location>
</feature>
<proteinExistence type="predicted"/>
<organism evidence="2 3">
    <name type="scientific">Zootermopsis nevadensis</name>
    <name type="common">Dampwood termite</name>
    <dbReference type="NCBI Taxonomy" id="136037"/>
    <lineage>
        <taxon>Eukaryota</taxon>
        <taxon>Metazoa</taxon>
        <taxon>Ecdysozoa</taxon>
        <taxon>Arthropoda</taxon>
        <taxon>Hexapoda</taxon>
        <taxon>Insecta</taxon>
        <taxon>Pterygota</taxon>
        <taxon>Neoptera</taxon>
        <taxon>Polyneoptera</taxon>
        <taxon>Dictyoptera</taxon>
        <taxon>Blattodea</taxon>
        <taxon>Blattoidea</taxon>
        <taxon>Termitoidae</taxon>
        <taxon>Termopsidae</taxon>
        <taxon>Zootermopsis</taxon>
    </lineage>
</organism>
<keyword evidence="3" id="KW-1185">Reference proteome</keyword>
<dbReference type="AlphaFoldDB" id="A0A067QQC5"/>
<dbReference type="InParanoid" id="A0A067QQC5"/>
<reference evidence="2 3" key="1">
    <citation type="journal article" date="2014" name="Nat. Commun.">
        <title>Molecular traces of alternative social organization in a termite genome.</title>
        <authorList>
            <person name="Terrapon N."/>
            <person name="Li C."/>
            <person name="Robertson H.M."/>
            <person name="Ji L."/>
            <person name="Meng X."/>
            <person name="Booth W."/>
            <person name="Chen Z."/>
            <person name="Childers C.P."/>
            <person name="Glastad K.M."/>
            <person name="Gokhale K."/>
            <person name="Gowin J."/>
            <person name="Gronenberg W."/>
            <person name="Hermansen R.A."/>
            <person name="Hu H."/>
            <person name="Hunt B.G."/>
            <person name="Huylmans A.K."/>
            <person name="Khalil S.M."/>
            <person name="Mitchell R.D."/>
            <person name="Munoz-Torres M.C."/>
            <person name="Mustard J.A."/>
            <person name="Pan H."/>
            <person name="Reese J.T."/>
            <person name="Scharf M.E."/>
            <person name="Sun F."/>
            <person name="Vogel H."/>
            <person name="Xiao J."/>
            <person name="Yang W."/>
            <person name="Yang Z."/>
            <person name="Yang Z."/>
            <person name="Zhou J."/>
            <person name="Zhu J."/>
            <person name="Brent C.S."/>
            <person name="Elsik C.G."/>
            <person name="Goodisman M.A."/>
            <person name="Liberles D.A."/>
            <person name="Roe R.M."/>
            <person name="Vargo E.L."/>
            <person name="Vilcinskas A."/>
            <person name="Wang J."/>
            <person name="Bornberg-Bauer E."/>
            <person name="Korb J."/>
            <person name="Zhang G."/>
            <person name="Liebig J."/>
        </authorList>
    </citation>
    <scope>NUCLEOTIDE SEQUENCE [LARGE SCALE GENOMIC DNA]</scope>
    <source>
        <tissue evidence="2">Whole organism</tissue>
    </source>
</reference>